<keyword evidence="10" id="KW-1185">Reference proteome</keyword>
<evidence type="ECO:0000256" key="7">
    <source>
        <dbReference type="ARBA" id="ARBA00023136"/>
    </source>
</evidence>
<dbReference type="PANTHER" id="PTHR32196">
    <property type="entry name" value="ABC TRANSPORTER PERMEASE PROTEIN YPHD-RELATED-RELATED"/>
    <property type="match status" value="1"/>
</dbReference>
<organism evidence="9 10">
    <name type="scientific">Propionicimonas paludicola</name>
    <dbReference type="NCBI Taxonomy" id="185243"/>
    <lineage>
        <taxon>Bacteria</taxon>
        <taxon>Bacillati</taxon>
        <taxon>Actinomycetota</taxon>
        <taxon>Actinomycetes</taxon>
        <taxon>Propionibacteriales</taxon>
        <taxon>Nocardioidaceae</taxon>
        <taxon>Propionicimonas</taxon>
    </lineage>
</organism>
<name>A0A2A9CWA8_9ACTN</name>
<feature type="transmembrane region" description="Helical" evidence="8">
    <location>
        <begin position="95"/>
        <end position="116"/>
    </location>
</feature>
<gene>
    <name evidence="9" type="ORF">ATK74_2498</name>
</gene>
<reference evidence="9 10" key="1">
    <citation type="submission" date="2017-10" db="EMBL/GenBank/DDBJ databases">
        <title>Sequencing the genomes of 1000 actinobacteria strains.</title>
        <authorList>
            <person name="Klenk H.-P."/>
        </authorList>
    </citation>
    <scope>NUCLEOTIDE SEQUENCE [LARGE SCALE GENOMIC DNA]</scope>
    <source>
        <strain evidence="9 10">DSM 15597</strain>
    </source>
</reference>
<feature type="transmembrane region" description="Helical" evidence="8">
    <location>
        <begin position="67"/>
        <end position="88"/>
    </location>
</feature>
<dbReference type="Pfam" id="PF02653">
    <property type="entry name" value="BPD_transp_2"/>
    <property type="match status" value="1"/>
</dbReference>
<dbReference type="EMBL" id="PDJC01000001">
    <property type="protein sequence ID" value="PFG17920.1"/>
    <property type="molecule type" value="Genomic_DNA"/>
</dbReference>
<keyword evidence="6 8" id="KW-1133">Transmembrane helix</keyword>
<accession>A0A2A9CWA8</accession>
<keyword evidence="4" id="KW-0997">Cell inner membrane</keyword>
<dbReference type="InterPro" id="IPR001851">
    <property type="entry name" value="ABC_transp_permease"/>
</dbReference>
<dbReference type="Proteomes" id="UP000226079">
    <property type="component" value="Unassembled WGS sequence"/>
</dbReference>
<comment type="caution">
    <text evidence="9">The sequence shown here is derived from an EMBL/GenBank/DDBJ whole genome shotgun (WGS) entry which is preliminary data.</text>
</comment>
<proteinExistence type="predicted"/>
<feature type="transmembrane region" description="Helical" evidence="8">
    <location>
        <begin position="326"/>
        <end position="345"/>
    </location>
</feature>
<protein>
    <submittedName>
        <fullName evidence="9">Monosaccharide ABC transporter membrane protein (CUT2 family)</fullName>
    </submittedName>
</protein>
<evidence type="ECO:0000256" key="8">
    <source>
        <dbReference type="SAM" id="Phobius"/>
    </source>
</evidence>
<feature type="transmembrane region" description="Helical" evidence="8">
    <location>
        <begin position="194"/>
        <end position="216"/>
    </location>
</feature>
<feature type="transmembrane region" description="Helical" evidence="8">
    <location>
        <begin position="156"/>
        <end position="174"/>
    </location>
</feature>
<evidence type="ECO:0000256" key="5">
    <source>
        <dbReference type="ARBA" id="ARBA00022692"/>
    </source>
</evidence>
<dbReference type="PANTHER" id="PTHR32196:SF21">
    <property type="entry name" value="ABC TRANSPORTER PERMEASE PROTEIN YPHD-RELATED"/>
    <property type="match status" value="1"/>
</dbReference>
<dbReference type="GO" id="GO:0005886">
    <property type="term" value="C:plasma membrane"/>
    <property type="evidence" value="ECO:0007669"/>
    <property type="project" value="UniProtKB-SubCell"/>
</dbReference>
<feature type="transmembrane region" description="Helical" evidence="8">
    <location>
        <begin position="245"/>
        <end position="265"/>
    </location>
</feature>
<keyword evidence="5 8" id="KW-0812">Transmembrane</keyword>
<feature type="transmembrane region" description="Helical" evidence="8">
    <location>
        <begin position="298"/>
        <end position="320"/>
    </location>
</feature>
<dbReference type="RefSeq" id="WP_211283368.1">
    <property type="nucleotide sequence ID" value="NZ_PDJC01000001.1"/>
</dbReference>
<evidence type="ECO:0000256" key="3">
    <source>
        <dbReference type="ARBA" id="ARBA00022475"/>
    </source>
</evidence>
<dbReference type="AlphaFoldDB" id="A0A2A9CWA8"/>
<keyword evidence="2" id="KW-0813">Transport</keyword>
<dbReference type="CDD" id="cd06579">
    <property type="entry name" value="TM_PBP1_transp_AraH_like"/>
    <property type="match status" value="1"/>
</dbReference>
<feature type="transmembrane region" description="Helical" evidence="8">
    <location>
        <begin position="271"/>
        <end position="291"/>
    </location>
</feature>
<evidence type="ECO:0000256" key="2">
    <source>
        <dbReference type="ARBA" id="ARBA00022448"/>
    </source>
</evidence>
<feature type="transmembrane region" description="Helical" evidence="8">
    <location>
        <begin position="128"/>
        <end position="149"/>
    </location>
</feature>
<keyword evidence="3" id="KW-1003">Cell membrane</keyword>
<evidence type="ECO:0000313" key="10">
    <source>
        <dbReference type="Proteomes" id="UP000226079"/>
    </source>
</evidence>
<sequence length="379" mass="39203">MKTEQAQPETGANSFAAMNNRIGRVVAEAVGRTLRDRGVSRMLIALVAAFAFFAIMRPQIFLGPINMQNIMVAAPEVGVIAIAMMLAMLTGGIDLSLVSIANLSAVTMSTLFTMMAASNPATGQSMTVPLVLIGLLVGAACGLLNGLLISLVGITPILATLATMQILNGIAIVWTGGKTLYGAPAALTTFGKTALGPVPMLFIVFILVAIVIATVVRSTALGRKLELQGANPVAARFSGIPSRSVLIASYTIGGTLAGLAGVLFLCRNPTASADYGASYVLLVIVIAVLGGTNPNGGFATVAGVVLATLTLQVVASGFTALRLSPYQYSIAQGVILVVVMILDTINWSRPKLRKPAVTTDSASLQTTQVGSIKKDKEQE</sequence>
<evidence type="ECO:0000256" key="4">
    <source>
        <dbReference type="ARBA" id="ARBA00022519"/>
    </source>
</evidence>
<keyword evidence="7 8" id="KW-0472">Membrane</keyword>
<evidence type="ECO:0000313" key="9">
    <source>
        <dbReference type="EMBL" id="PFG17920.1"/>
    </source>
</evidence>
<comment type="subcellular location">
    <subcellularLocation>
        <location evidence="1">Cell membrane</location>
        <topology evidence="1">Multi-pass membrane protein</topology>
    </subcellularLocation>
</comment>
<feature type="transmembrane region" description="Helical" evidence="8">
    <location>
        <begin position="42"/>
        <end position="61"/>
    </location>
</feature>
<dbReference type="GO" id="GO:0022857">
    <property type="term" value="F:transmembrane transporter activity"/>
    <property type="evidence" value="ECO:0007669"/>
    <property type="project" value="InterPro"/>
</dbReference>
<evidence type="ECO:0000256" key="1">
    <source>
        <dbReference type="ARBA" id="ARBA00004651"/>
    </source>
</evidence>
<evidence type="ECO:0000256" key="6">
    <source>
        <dbReference type="ARBA" id="ARBA00022989"/>
    </source>
</evidence>